<evidence type="ECO:0000313" key="8">
    <source>
        <dbReference type="Proteomes" id="UP000291819"/>
    </source>
</evidence>
<comment type="caution">
    <text evidence="7">The sequence shown here is derived from an EMBL/GenBank/DDBJ whole genome shotgun (WGS) entry which is preliminary data.</text>
</comment>
<dbReference type="InterPro" id="IPR000531">
    <property type="entry name" value="Beta-barrel_TonB"/>
</dbReference>
<reference evidence="7 8" key="1">
    <citation type="submission" date="2019-02" db="EMBL/GenBank/DDBJ databases">
        <title>Pedobacter kyonggii whole genome sequence analysis.</title>
        <authorList>
            <person name="Dahal R.H."/>
        </authorList>
    </citation>
    <scope>NUCLEOTIDE SEQUENCE [LARGE SCALE GENOMIC DNA]</scope>
    <source>
        <strain evidence="7 8">K-4-11-1</strain>
    </source>
</reference>
<evidence type="ECO:0000259" key="6">
    <source>
        <dbReference type="Pfam" id="PF07715"/>
    </source>
</evidence>
<evidence type="ECO:0000256" key="1">
    <source>
        <dbReference type="ARBA" id="ARBA00004442"/>
    </source>
</evidence>
<dbReference type="Gene3D" id="2.40.170.20">
    <property type="entry name" value="TonB-dependent receptor, beta-barrel domain"/>
    <property type="match status" value="1"/>
</dbReference>
<dbReference type="SUPFAM" id="SSF49464">
    <property type="entry name" value="Carboxypeptidase regulatory domain-like"/>
    <property type="match status" value="1"/>
</dbReference>
<evidence type="ECO:0000313" key="7">
    <source>
        <dbReference type="EMBL" id="TBO44401.1"/>
    </source>
</evidence>
<keyword evidence="2 4" id="KW-0472">Membrane</keyword>
<dbReference type="Pfam" id="PF00593">
    <property type="entry name" value="TonB_dep_Rec_b-barrel"/>
    <property type="match status" value="1"/>
</dbReference>
<dbReference type="EMBL" id="SIXF01000002">
    <property type="protein sequence ID" value="TBO44401.1"/>
    <property type="molecule type" value="Genomic_DNA"/>
</dbReference>
<dbReference type="Proteomes" id="UP000291819">
    <property type="component" value="Unassembled WGS sequence"/>
</dbReference>
<dbReference type="PANTHER" id="PTHR40980">
    <property type="entry name" value="PLUG DOMAIN-CONTAINING PROTEIN"/>
    <property type="match status" value="1"/>
</dbReference>
<accession>A0A4V2JH82</accession>
<keyword evidence="4" id="KW-0798">TonB box</keyword>
<keyword evidence="8" id="KW-1185">Reference proteome</keyword>
<feature type="domain" description="TonB-dependent receptor plug" evidence="6">
    <location>
        <begin position="237"/>
        <end position="322"/>
    </location>
</feature>
<dbReference type="SUPFAM" id="SSF56935">
    <property type="entry name" value="Porins"/>
    <property type="match status" value="1"/>
</dbReference>
<dbReference type="InterPro" id="IPR012910">
    <property type="entry name" value="Plug_dom"/>
</dbReference>
<feature type="domain" description="TonB-dependent receptor-like beta-barrel" evidence="5">
    <location>
        <begin position="611"/>
        <end position="1003"/>
    </location>
</feature>
<keyword evidence="3" id="KW-0998">Cell outer membrane</keyword>
<dbReference type="InterPro" id="IPR037066">
    <property type="entry name" value="Plug_dom_sf"/>
</dbReference>
<organism evidence="7 8">
    <name type="scientific">Pedobacter kyonggii</name>
    <dbReference type="NCBI Taxonomy" id="1926871"/>
    <lineage>
        <taxon>Bacteria</taxon>
        <taxon>Pseudomonadati</taxon>
        <taxon>Bacteroidota</taxon>
        <taxon>Sphingobacteriia</taxon>
        <taxon>Sphingobacteriales</taxon>
        <taxon>Sphingobacteriaceae</taxon>
        <taxon>Pedobacter</taxon>
    </lineage>
</organism>
<evidence type="ECO:0000256" key="3">
    <source>
        <dbReference type="ARBA" id="ARBA00023237"/>
    </source>
</evidence>
<dbReference type="OrthoDB" id="9768470at2"/>
<gene>
    <name evidence="7" type="ORF">EYS08_03570</name>
</gene>
<dbReference type="Gene3D" id="2.170.130.10">
    <property type="entry name" value="TonB-dependent receptor, plug domain"/>
    <property type="match status" value="1"/>
</dbReference>
<evidence type="ECO:0000256" key="2">
    <source>
        <dbReference type="ARBA" id="ARBA00023136"/>
    </source>
</evidence>
<proteinExistence type="inferred from homology"/>
<comment type="subcellular location">
    <subcellularLocation>
        <location evidence="1 4">Cell outer membrane</location>
    </subcellularLocation>
</comment>
<dbReference type="Pfam" id="PF13715">
    <property type="entry name" value="CarbopepD_reg_2"/>
    <property type="match status" value="1"/>
</dbReference>
<name>A0A4V2JH82_9SPHI</name>
<evidence type="ECO:0008006" key="9">
    <source>
        <dbReference type="Google" id="ProtNLM"/>
    </source>
</evidence>
<dbReference type="InterPro" id="IPR036942">
    <property type="entry name" value="Beta-barrel_TonB_sf"/>
</dbReference>
<dbReference type="GO" id="GO:0009279">
    <property type="term" value="C:cell outer membrane"/>
    <property type="evidence" value="ECO:0007669"/>
    <property type="project" value="UniProtKB-SubCell"/>
</dbReference>
<comment type="similarity">
    <text evidence="4">Belongs to the TonB-dependent receptor family.</text>
</comment>
<dbReference type="Gene3D" id="2.60.40.1120">
    <property type="entry name" value="Carboxypeptidase-like, regulatory domain"/>
    <property type="match status" value="1"/>
</dbReference>
<dbReference type="PANTHER" id="PTHR40980:SF4">
    <property type="entry name" value="TONB-DEPENDENT RECEPTOR-LIKE BETA-BARREL DOMAIN-CONTAINING PROTEIN"/>
    <property type="match status" value="1"/>
</dbReference>
<dbReference type="AlphaFoldDB" id="A0A4V2JH82"/>
<sequence length="1068" mass="120059">MKIGFYFEILKYFFLERFKEVTALCLLPLVLFHPLSAYAELSQAAGKKVSLKLTSVTLPQAITELQTKADCVINYDKTIFNAGQKISLDLKDAYFQDALKKVLANTRVDFRYADANTIILYKLPDPVKPGKISGKILDEKGENLPGASIKVIENRTGTQSAVDGSYTLSVNPGIYTIEVSYMSFQTQRITGVVVKEGKNTLLEISLNPDTKGLKEVVVTAGYKKASTAGLLAKQKNASEISNGISAEQIARTPDKNIGESLKRISGLNTIDNKFVLVRGIGERYNSAMLDGTVLPSTEAQSRNFSFDLIPSNMVDNVVVSKTVTPDMNASFGGGLIQINTKDIPNENFMSFSAGASYNDQTTGKDFISHKRGKYDYLGFDDGTRDYPKDLVSTDGLTPEQITEQSKRFTKDNFTVYKNKAAPSQNYQFSIGRLISIDTTNDNKLGFTGSLSYRNTQSNNIINEQTRGDWYQRSTNTGNAYGFNTTLGGLLNVGLQLGKNRFSFRNTYTHLYDNTLYRITGYSTANEDTTLPPTRIQETDDPTYTDLLQNKLSGQHQLGKVKIEWDAARTSVSRQEKDLIIAESIPERIGAEYLYYYVPANNSEPRINPLSRHHYQNKEQHYSWDLAATLPFTIGEIRSSVKVGYFGNQKKANFDWAIAALTRSTSLPDSMRYIPIAEIVKPENMGPERFQYSIPGNYRDSFDGKSQTHAGFIMFDNRLMEKLRLVWGVRGEYYKYTPGKNGNNNRIDVFSIKPDPRWQWLPSANLTYSPLSSLNIRAAFSSSVVRPELMDNSQFWRFSPILGGQFGNQGLYSTRINSLDFKTEWFPGLGEILSVGGFYKKFDKPTETVLSPQGNTTAYYLKSADWAKVYGLEFELRKNFGFLSDNAIFSNMTAYGNLTLQKSEVRSTYLISNPDPAGPPLDVTSKQSRPMYGQTPYLVNAGLQYTGNHFGFNVMYNKSGFKTYLVGEAADLVEYERPREQVDAQISYRFLKNKFEIRINAGNLLNAASTFYRNTASYEPNPDFIPGTSDVSDAQRLKPGFTNKYEEGDRIMFSQKFGRTYSTTLTWNF</sequence>
<protein>
    <recommendedName>
        <fullName evidence="9">TonB-dependent receptor</fullName>
    </recommendedName>
</protein>
<evidence type="ECO:0000259" key="5">
    <source>
        <dbReference type="Pfam" id="PF00593"/>
    </source>
</evidence>
<dbReference type="Pfam" id="PF07715">
    <property type="entry name" value="Plug"/>
    <property type="match status" value="1"/>
</dbReference>
<dbReference type="InterPro" id="IPR008969">
    <property type="entry name" value="CarboxyPept-like_regulatory"/>
</dbReference>
<evidence type="ECO:0000256" key="4">
    <source>
        <dbReference type="RuleBase" id="RU003357"/>
    </source>
</evidence>